<dbReference type="InterPro" id="IPR023296">
    <property type="entry name" value="Glyco_hydro_beta-prop_sf"/>
</dbReference>
<dbReference type="PANTHER" id="PTHR43301:SF3">
    <property type="entry name" value="ARABINAN ENDO-1,5-ALPHA-L-ARABINOSIDASE A-RELATED"/>
    <property type="match status" value="1"/>
</dbReference>
<evidence type="ECO:0000256" key="6">
    <source>
        <dbReference type="PIRSR" id="PIRSR026534-1"/>
    </source>
</evidence>
<dbReference type="EMBL" id="FNRF01000001">
    <property type="protein sequence ID" value="SEA00169.1"/>
    <property type="molecule type" value="Genomic_DNA"/>
</dbReference>
<feature type="chain" id="PRO_5010384308" evidence="9">
    <location>
        <begin position="22"/>
        <end position="350"/>
    </location>
</feature>
<feature type="site" description="Important for catalytic activity, responsible for pKa modulation of the active site Glu and correct orientation of both the proton donor and substrate" evidence="8">
    <location>
        <position position="158"/>
    </location>
</feature>
<keyword evidence="3 5" id="KW-0378">Hydrolase</keyword>
<accession>A0A1H3XLD5</accession>
<feature type="site" description="Important for substrate recognition" evidence="8">
    <location>
        <position position="307"/>
    </location>
</feature>
<dbReference type="RefSeq" id="WP_074759894.1">
    <property type="nucleotide sequence ID" value="NZ_FNRF01000001.1"/>
</dbReference>
<dbReference type="InterPro" id="IPR050727">
    <property type="entry name" value="GH43_arabinanases"/>
</dbReference>
<dbReference type="SUPFAM" id="SSF75005">
    <property type="entry name" value="Arabinanase/levansucrase/invertase"/>
    <property type="match status" value="1"/>
</dbReference>
<comment type="similarity">
    <text evidence="2 5">Belongs to the glycosyl hydrolase 43 family.</text>
</comment>
<evidence type="ECO:0000256" key="7">
    <source>
        <dbReference type="PIRSR" id="PIRSR026534-2"/>
    </source>
</evidence>
<evidence type="ECO:0000256" key="5">
    <source>
        <dbReference type="PIRNR" id="PIRNR026534"/>
    </source>
</evidence>
<dbReference type="OrthoDB" id="9801455at2"/>
<organism evidence="10 11">
    <name type="scientific">Xylanibacter ruminicola</name>
    <name type="common">Prevotella ruminicola</name>
    <dbReference type="NCBI Taxonomy" id="839"/>
    <lineage>
        <taxon>Bacteria</taxon>
        <taxon>Pseudomonadati</taxon>
        <taxon>Bacteroidota</taxon>
        <taxon>Bacteroidia</taxon>
        <taxon>Bacteroidales</taxon>
        <taxon>Prevotellaceae</taxon>
        <taxon>Xylanibacter</taxon>
    </lineage>
</organism>
<evidence type="ECO:0000313" key="11">
    <source>
        <dbReference type="Proteomes" id="UP000182257"/>
    </source>
</evidence>
<dbReference type="UniPathway" id="UPA00667"/>
<dbReference type="PANTHER" id="PTHR43301">
    <property type="entry name" value="ARABINAN ENDO-1,5-ALPHA-L-ARABINOSIDASE"/>
    <property type="match status" value="1"/>
</dbReference>
<gene>
    <name evidence="10" type="ORF">SAMN05216462_0265</name>
</gene>
<feature type="active site" description="Proton acceptor" evidence="6">
    <location>
        <position position="41"/>
    </location>
</feature>
<proteinExistence type="inferred from homology"/>
<dbReference type="AlphaFoldDB" id="A0A1H3XLD5"/>
<name>A0A1H3XLD5_XYLRU</name>
<keyword evidence="9" id="KW-0732">Signal</keyword>
<evidence type="ECO:0000256" key="9">
    <source>
        <dbReference type="SAM" id="SignalP"/>
    </source>
</evidence>
<evidence type="ECO:0000256" key="8">
    <source>
        <dbReference type="PIRSR" id="PIRSR026534-3"/>
    </source>
</evidence>
<dbReference type="GO" id="GO:0031222">
    <property type="term" value="P:arabinan catabolic process"/>
    <property type="evidence" value="ECO:0007669"/>
    <property type="project" value="UniProtKB-UniPathway"/>
</dbReference>
<sequence>MKKAMILLVVLMLSTIQGANAQNRKRLQRESFVTDTPMVHDPVMAYEDSTYYIFATGMGIQKMTSVDRKNWTVHTEPVMLVIPQWTHDSVPGFQQHVWAPDVIQWHGKWWLAYSCSTFGKNGSAIGLLSTQKLASGLWNDEGCIVTSREGRDNWNAIDPNFVIDDQDQPWLVWGSFWDGIQLARLDTTMHIAKGEKTRTIARRFNLDNKASKNALPINPNPPKNPTSDYAGPNAIEAPFIFKHAGYYYLFVSWDYCCQGSKSNYRVAVGRSKTVEGPYLDRHGIDMRYGGGNLFIEGDKKAFEAAGHCAAYHIDCQDVFICHGYSIAHRGASILIQRPISWTSDGWPILK</sequence>
<dbReference type="GO" id="GO:0046558">
    <property type="term" value="F:arabinan endo-1,5-alpha-L-arabinosidase activity"/>
    <property type="evidence" value="ECO:0007669"/>
    <property type="project" value="InterPro"/>
</dbReference>
<dbReference type="Gene3D" id="2.115.10.20">
    <property type="entry name" value="Glycosyl hydrolase domain, family 43"/>
    <property type="match status" value="1"/>
</dbReference>
<feature type="binding site" evidence="7">
    <location>
        <position position="41"/>
    </location>
    <ligand>
        <name>substrate</name>
    </ligand>
</feature>
<comment type="pathway">
    <text evidence="1 5">Glycan metabolism; L-arabinan degradation.</text>
</comment>
<evidence type="ECO:0000256" key="2">
    <source>
        <dbReference type="ARBA" id="ARBA00009865"/>
    </source>
</evidence>
<dbReference type="Proteomes" id="UP000182257">
    <property type="component" value="Unassembled WGS sequence"/>
</dbReference>
<dbReference type="InterPro" id="IPR016840">
    <property type="entry name" value="Glyco_hydro_43_endo_a_Ara-ase"/>
</dbReference>
<keyword evidence="4 5" id="KW-0326">Glycosidase</keyword>
<dbReference type="Pfam" id="PF04616">
    <property type="entry name" value="Glyco_hydro_43"/>
    <property type="match status" value="1"/>
</dbReference>
<evidence type="ECO:0000313" key="10">
    <source>
        <dbReference type="EMBL" id="SEA00169.1"/>
    </source>
</evidence>
<dbReference type="InterPro" id="IPR006710">
    <property type="entry name" value="Glyco_hydro_43"/>
</dbReference>
<evidence type="ECO:0000256" key="1">
    <source>
        <dbReference type="ARBA" id="ARBA00004834"/>
    </source>
</evidence>
<feature type="binding site" evidence="7">
    <location>
        <position position="119"/>
    </location>
    <ligand>
        <name>substrate</name>
    </ligand>
</feature>
<evidence type="ECO:0000256" key="4">
    <source>
        <dbReference type="ARBA" id="ARBA00023295"/>
    </source>
</evidence>
<feature type="binding site" evidence="7">
    <location>
        <begin position="175"/>
        <end position="177"/>
    </location>
    <ligand>
        <name>substrate</name>
    </ligand>
</feature>
<protein>
    <submittedName>
        <fullName evidence="10">Arabinan endo-1,5-alpha-L-arabinosidase</fullName>
    </submittedName>
</protein>
<feature type="signal peptide" evidence="9">
    <location>
        <begin position="1"/>
        <end position="21"/>
    </location>
</feature>
<reference evidence="10 11" key="1">
    <citation type="submission" date="2016-10" db="EMBL/GenBank/DDBJ databases">
        <authorList>
            <person name="de Groot N.N."/>
        </authorList>
    </citation>
    <scope>NUCLEOTIDE SEQUENCE [LARGE SCALE GENOMIC DNA]</scope>
    <source>
        <strain evidence="10 11">D31d</strain>
    </source>
</reference>
<evidence type="ECO:0000256" key="3">
    <source>
        <dbReference type="ARBA" id="ARBA00022801"/>
    </source>
</evidence>
<dbReference type="PIRSF" id="PIRSF026534">
    <property type="entry name" value="Endo_alpha-L-arabinosidase"/>
    <property type="match status" value="1"/>
</dbReference>
<feature type="active site" description="Proton donor" evidence="6">
    <location>
        <position position="236"/>
    </location>
</feature>
<feature type="binding site" evidence="7">
    <location>
        <begin position="155"/>
        <end position="158"/>
    </location>
    <ligand>
        <name>substrate</name>
    </ligand>
</feature>